<reference evidence="1 2" key="1">
    <citation type="journal article" date="2019" name="Commun. Biol.">
        <title>The bagworm genome reveals a unique fibroin gene that provides high tensile strength.</title>
        <authorList>
            <person name="Kono N."/>
            <person name="Nakamura H."/>
            <person name="Ohtoshi R."/>
            <person name="Tomita M."/>
            <person name="Numata K."/>
            <person name="Arakawa K."/>
        </authorList>
    </citation>
    <scope>NUCLEOTIDE SEQUENCE [LARGE SCALE GENOMIC DNA]</scope>
</reference>
<comment type="caution">
    <text evidence="1">The sequence shown here is derived from an EMBL/GenBank/DDBJ whole genome shotgun (WGS) entry which is preliminary data.</text>
</comment>
<evidence type="ECO:0000313" key="1">
    <source>
        <dbReference type="EMBL" id="GBP23383.1"/>
    </source>
</evidence>
<dbReference type="EMBL" id="BGZK01000150">
    <property type="protein sequence ID" value="GBP23383.1"/>
    <property type="molecule type" value="Genomic_DNA"/>
</dbReference>
<keyword evidence="2" id="KW-1185">Reference proteome</keyword>
<name>A0A4C1UAC0_EUMVA</name>
<protein>
    <submittedName>
        <fullName evidence="1">Uncharacterized protein</fullName>
    </submittedName>
</protein>
<proteinExistence type="predicted"/>
<dbReference type="AlphaFoldDB" id="A0A4C1UAC0"/>
<organism evidence="1 2">
    <name type="scientific">Eumeta variegata</name>
    <name type="common">Bagworm moth</name>
    <name type="synonym">Eumeta japonica</name>
    <dbReference type="NCBI Taxonomy" id="151549"/>
    <lineage>
        <taxon>Eukaryota</taxon>
        <taxon>Metazoa</taxon>
        <taxon>Ecdysozoa</taxon>
        <taxon>Arthropoda</taxon>
        <taxon>Hexapoda</taxon>
        <taxon>Insecta</taxon>
        <taxon>Pterygota</taxon>
        <taxon>Neoptera</taxon>
        <taxon>Endopterygota</taxon>
        <taxon>Lepidoptera</taxon>
        <taxon>Glossata</taxon>
        <taxon>Ditrysia</taxon>
        <taxon>Tineoidea</taxon>
        <taxon>Psychidae</taxon>
        <taxon>Oiketicinae</taxon>
        <taxon>Eumeta</taxon>
    </lineage>
</organism>
<accession>A0A4C1UAC0</accession>
<sequence>MNDYKPASPIGVHIMLRGCCLAKDRDERRHYHGRAYLRGKRAVVSSKNRWSPPLMDITSALPVSWEGLEYLIEESD</sequence>
<dbReference type="Proteomes" id="UP000299102">
    <property type="component" value="Unassembled WGS sequence"/>
</dbReference>
<evidence type="ECO:0000313" key="2">
    <source>
        <dbReference type="Proteomes" id="UP000299102"/>
    </source>
</evidence>
<gene>
    <name evidence="1" type="ORF">EVAR_22241_1</name>
</gene>